<evidence type="ECO:0000256" key="6">
    <source>
        <dbReference type="SAM" id="Phobius"/>
    </source>
</evidence>
<feature type="transmembrane region" description="Helical" evidence="6">
    <location>
        <begin position="340"/>
        <end position="363"/>
    </location>
</feature>
<evidence type="ECO:0000256" key="1">
    <source>
        <dbReference type="ARBA" id="ARBA00004141"/>
    </source>
</evidence>
<feature type="transmembrane region" description="Helical" evidence="6">
    <location>
        <begin position="484"/>
        <end position="509"/>
    </location>
</feature>
<evidence type="ECO:0000313" key="9">
    <source>
        <dbReference type="Proteomes" id="UP000244890"/>
    </source>
</evidence>
<dbReference type="GO" id="GO:0033573">
    <property type="term" value="C:high-affinity iron permease complex"/>
    <property type="evidence" value="ECO:0007669"/>
    <property type="project" value="InterPro"/>
</dbReference>
<dbReference type="AlphaFoldDB" id="A0A2U8FHQ3"/>
<feature type="transmembrane region" description="Helical" evidence="6">
    <location>
        <begin position="415"/>
        <end position="433"/>
    </location>
</feature>
<evidence type="ECO:0000256" key="2">
    <source>
        <dbReference type="ARBA" id="ARBA00008333"/>
    </source>
</evidence>
<dbReference type="Pfam" id="PF03239">
    <property type="entry name" value="FTR1"/>
    <property type="match status" value="1"/>
</dbReference>
<dbReference type="InterPro" id="IPR004923">
    <property type="entry name" value="FTR1/Fip1/EfeU"/>
</dbReference>
<reference evidence="8 9" key="1">
    <citation type="submission" date="2017-06" db="EMBL/GenBank/DDBJ databases">
        <title>Complete genome of Helicobacter apodemus.</title>
        <authorList>
            <person name="Cho S."/>
        </authorList>
    </citation>
    <scope>NUCLEOTIDE SEQUENCE [LARGE SCALE GENOMIC DNA]</scope>
    <source>
        <strain evidence="9">SNUVETPUB-15-01</strain>
    </source>
</reference>
<dbReference type="Proteomes" id="UP000244890">
    <property type="component" value="Chromosome"/>
</dbReference>
<evidence type="ECO:0000256" key="7">
    <source>
        <dbReference type="SAM" id="SignalP"/>
    </source>
</evidence>
<keyword evidence="4 6" id="KW-1133">Transmembrane helix</keyword>
<name>A0A2U8FHQ3_9HELI</name>
<dbReference type="PANTHER" id="PTHR31632">
    <property type="entry name" value="IRON TRANSPORTER FTH1"/>
    <property type="match status" value="1"/>
</dbReference>
<evidence type="ECO:0000256" key="5">
    <source>
        <dbReference type="ARBA" id="ARBA00023136"/>
    </source>
</evidence>
<evidence type="ECO:0000256" key="3">
    <source>
        <dbReference type="ARBA" id="ARBA00022692"/>
    </source>
</evidence>
<evidence type="ECO:0000256" key="4">
    <source>
        <dbReference type="ARBA" id="ARBA00022989"/>
    </source>
</evidence>
<protein>
    <submittedName>
        <fullName evidence="8">Iron permease</fullName>
    </submittedName>
</protein>
<feature type="transmembrane region" description="Helical" evidence="6">
    <location>
        <begin position="316"/>
        <end position="333"/>
    </location>
</feature>
<keyword evidence="5 6" id="KW-0472">Membrane</keyword>
<dbReference type="PANTHER" id="PTHR31632:SF2">
    <property type="entry name" value="PLASMA MEMBRANE IRON PERMEASE"/>
    <property type="match status" value="1"/>
</dbReference>
<accession>A0A2U8FHQ3</accession>
<comment type="subcellular location">
    <subcellularLocation>
        <location evidence="1">Membrane</location>
        <topology evidence="1">Multi-pass membrane protein</topology>
    </subcellularLocation>
</comment>
<feature type="transmembrane region" description="Helical" evidence="6">
    <location>
        <begin position="375"/>
        <end position="395"/>
    </location>
</feature>
<proteinExistence type="inferred from homology"/>
<feature type="transmembrane region" description="Helical" evidence="6">
    <location>
        <begin position="529"/>
        <end position="552"/>
    </location>
</feature>
<gene>
    <name evidence="8" type="ORF">CDV25_07590</name>
</gene>
<dbReference type="OrthoDB" id="9765171at2"/>
<feature type="signal peptide" evidence="7">
    <location>
        <begin position="1"/>
        <end position="21"/>
    </location>
</feature>
<feature type="chain" id="PRO_5015949456" evidence="7">
    <location>
        <begin position="22"/>
        <end position="557"/>
    </location>
</feature>
<dbReference type="EMBL" id="CP021886">
    <property type="protein sequence ID" value="AWI35105.1"/>
    <property type="molecule type" value="Genomic_DNA"/>
</dbReference>
<keyword evidence="7" id="KW-0732">Signal</keyword>
<sequence>MRFVYLLFFLLVPLQASNVQVSVSHLFIMISDAMENAKNAKVEESIPILENFKDNFYAIPTHNSVAGVEVSKVLEIAIKNPNLQILESLSSALLAFEKEQNPIDYVAKRKQFEKRVLPVFLQFEKATIEKNTEELPILYKRFYDTWQRNERVVGDTSPGHYGQIETALTLYRVAMVSEVVDFEMMNLQLQKIGIALREFISGNVLQAQSLEGSPQTLSEGLELLRKAFREFSQNQDLAKDSILTFMAQWPIFEGEVRTRDSGLYNRIESELPEIVARGTTQENLDRFENLLQSLEALDINAEFTAFDSGIILLREGVEALLIIMALLTALQAANQPKGKVWVIGGAVFGVFSSLIVALALVQLFPIAAAGTNREILEGAVGIVAVVMMVFVGAWLHSKSSVTSWQTYISSQMGKVLAQGSLFGLGGLAFLAVFREGAETILFYAGMMPRITMGSFLSGFGFACLALVVIAYLMKVFVQKLPIHLIFLAMSWLIYVLGFKILGVSVHALQLTNILPLDILPLPNVAFLGFYNNLQGLVVQSVYIAIVVLVMIWQRRKG</sequence>
<feature type="transmembrane region" description="Helical" evidence="6">
    <location>
        <begin position="453"/>
        <end position="472"/>
    </location>
</feature>
<dbReference type="GO" id="GO:0015093">
    <property type="term" value="F:ferrous iron transmembrane transporter activity"/>
    <property type="evidence" value="ECO:0007669"/>
    <property type="project" value="TreeGrafter"/>
</dbReference>
<keyword evidence="3 6" id="KW-0812">Transmembrane</keyword>
<organism evidence="8 9">
    <name type="scientific">Helicobacter apodemus</name>
    <dbReference type="NCBI Taxonomy" id="135569"/>
    <lineage>
        <taxon>Bacteria</taxon>
        <taxon>Pseudomonadati</taxon>
        <taxon>Campylobacterota</taxon>
        <taxon>Epsilonproteobacteria</taxon>
        <taxon>Campylobacterales</taxon>
        <taxon>Helicobacteraceae</taxon>
        <taxon>Helicobacter</taxon>
    </lineage>
</organism>
<dbReference type="KEGG" id="had:CDV25_07590"/>
<evidence type="ECO:0000313" key="8">
    <source>
        <dbReference type="EMBL" id="AWI35105.1"/>
    </source>
</evidence>
<comment type="similarity">
    <text evidence="2">Belongs to the oxidase-dependent Fe transporter (OFeT) (TC 9.A.10.1) family.</text>
</comment>